<keyword evidence="6" id="KW-1185">Reference proteome</keyword>
<evidence type="ECO:0000256" key="1">
    <source>
        <dbReference type="ARBA" id="ARBA00023015"/>
    </source>
</evidence>
<dbReference type="Pfam" id="PF12833">
    <property type="entry name" value="HTH_18"/>
    <property type="match status" value="1"/>
</dbReference>
<evidence type="ECO:0000256" key="3">
    <source>
        <dbReference type="ARBA" id="ARBA00023163"/>
    </source>
</evidence>
<dbReference type="InterPro" id="IPR018060">
    <property type="entry name" value="HTH_AraC"/>
</dbReference>
<protein>
    <submittedName>
        <fullName evidence="5">AraC family transcriptional regulator</fullName>
    </submittedName>
</protein>
<reference evidence="5" key="1">
    <citation type="submission" date="2023-07" db="EMBL/GenBank/DDBJ databases">
        <title>The genome sequence of Rhodocytophaga aerolata KACC 12507.</title>
        <authorList>
            <person name="Zhang X."/>
        </authorList>
    </citation>
    <scope>NUCLEOTIDE SEQUENCE</scope>
    <source>
        <strain evidence="5">KACC 12507</strain>
    </source>
</reference>
<name>A0ABT8RFU7_9BACT</name>
<dbReference type="InterPro" id="IPR050204">
    <property type="entry name" value="AraC_XylS_family_regulators"/>
</dbReference>
<feature type="domain" description="HTH araC/xylS-type" evidence="4">
    <location>
        <begin position="131"/>
        <end position="232"/>
    </location>
</feature>
<dbReference type="SMART" id="SM00342">
    <property type="entry name" value="HTH_ARAC"/>
    <property type="match status" value="1"/>
</dbReference>
<dbReference type="Gene3D" id="1.10.10.60">
    <property type="entry name" value="Homeodomain-like"/>
    <property type="match status" value="1"/>
</dbReference>
<comment type="caution">
    <text evidence="5">The sequence shown here is derived from an EMBL/GenBank/DDBJ whole genome shotgun (WGS) entry which is preliminary data.</text>
</comment>
<dbReference type="Proteomes" id="UP001168528">
    <property type="component" value="Unassembled WGS sequence"/>
</dbReference>
<keyword evidence="2" id="KW-0238">DNA-binding</keyword>
<evidence type="ECO:0000313" key="6">
    <source>
        <dbReference type="Proteomes" id="UP001168528"/>
    </source>
</evidence>
<accession>A0ABT8RFU7</accession>
<dbReference type="InterPro" id="IPR046532">
    <property type="entry name" value="DUF6597"/>
</dbReference>
<dbReference type="Pfam" id="PF20240">
    <property type="entry name" value="DUF6597"/>
    <property type="match status" value="1"/>
</dbReference>
<dbReference type="InterPro" id="IPR009057">
    <property type="entry name" value="Homeodomain-like_sf"/>
</dbReference>
<dbReference type="PANTHER" id="PTHR46796:SF13">
    <property type="entry name" value="HTH-TYPE TRANSCRIPTIONAL ACTIVATOR RHAS"/>
    <property type="match status" value="1"/>
</dbReference>
<gene>
    <name evidence="5" type="ORF">Q0590_27330</name>
</gene>
<dbReference type="PANTHER" id="PTHR46796">
    <property type="entry name" value="HTH-TYPE TRANSCRIPTIONAL ACTIVATOR RHAS-RELATED"/>
    <property type="match status" value="1"/>
</dbReference>
<keyword evidence="1" id="KW-0805">Transcription regulation</keyword>
<evidence type="ECO:0000256" key="2">
    <source>
        <dbReference type="ARBA" id="ARBA00023125"/>
    </source>
</evidence>
<dbReference type="SUPFAM" id="SSF46689">
    <property type="entry name" value="Homeodomain-like"/>
    <property type="match status" value="1"/>
</dbReference>
<dbReference type="PROSITE" id="PS01124">
    <property type="entry name" value="HTH_ARAC_FAMILY_2"/>
    <property type="match status" value="1"/>
</dbReference>
<keyword evidence="3" id="KW-0804">Transcription</keyword>
<evidence type="ECO:0000259" key="4">
    <source>
        <dbReference type="PROSITE" id="PS01124"/>
    </source>
</evidence>
<dbReference type="EMBL" id="JAUKPO010000024">
    <property type="protein sequence ID" value="MDO1450023.1"/>
    <property type="molecule type" value="Genomic_DNA"/>
</dbReference>
<proteinExistence type="predicted"/>
<evidence type="ECO:0000313" key="5">
    <source>
        <dbReference type="EMBL" id="MDO1450023.1"/>
    </source>
</evidence>
<sequence>MDPIQVESPPNGFTAMVFVYGDRYKAENGKQQMEQVPLCFLTGQLTATYHLQLSGKIGMAGVVFKPSAISSIFRIPMPEITNQRIPLDSIFGPEVCLLTEQVADATSHFGKISAIEAYLLKKVLTQKFSLDAVDYAVDIIMERKGIISVKELTQLLNINRRQFERKFIYKVGLSPKYYCRLKRLGHVCSLLVAKKHPDWQDVVYEGGFYDQSHFIKDFVEFIQQNPSLYYKQHKELVNFLDR</sequence>
<organism evidence="5 6">
    <name type="scientific">Rhodocytophaga aerolata</name>
    <dbReference type="NCBI Taxonomy" id="455078"/>
    <lineage>
        <taxon>Bacteria</taxon>
        <taxon>Pseudomonadati</taxon>
        <taxon>Bacteroidota</taxon>
        <taxon>Cytophagia</taxon>
        <taxon>Cytophagales</taxon>
        <taxon>Rhodocytophagaceae</taxon>
        <taxon>Rhodocytophaga</taxon>
    </lineage>
</organism>